<dbReference type="OrthoDB" id="9774179at2"/>
<comment type="similarity">
    <text evidence="1">Belongs to the enoyl-CoA hydratase/isomerase family.</text>
</comment>
<dbReference type="GO" id="GO:0004312">
    <property type="term" value="F:fatty acid synthase activity"/>
    <property type="evidence" value="ECO:0007669"/>
    <property type="project" value="InterPro"/>
</dbReference>
<dbReference type="AlphaFoldDB" id="A0A3N2BBB7"/>
<dbReference type="InterPro" id="IPR002539">
    <property type="entry name" value="MaoC-like_dom"/>
</dbReference>
<feature type="domain" description="MaoC-like" evidence="2">
    <location>
        <begin position="196"/>
        <end position="271"/>
    </location>
</feature>
<sequence length="297" mass="31373">MPAPSGYREKHVSELPSLGGLYARAGVRAGVLAVRPPRTGGLPEVALRTEARADAATLTAYQQLVGEPGTDVLPPGYVHTLAFPAAMAIMTRPDFPLPAVGMVHVANRVEQRRRLGWGEELSVLAWAESPREHKRGVTIDLVTEVSVAGDSGQPAWRGVSTYLASSRPAGLEAGPAAERAGFPEPPAAASAIWRLGPQDTARYAEVSGDRNPIHTSRVAARAFGFPRRIAHGMHTAALALAGMPNALRGESLTWSVQFGKPVVLPATVGFRPSPDGSFVAWNRRSGKIHLAGTVTPG</sequence>
<reference evidence="3 4" key="1">
    <citation type="submission" date="2018-11" db="EMBL/GenBank/DDBJ databases">
        <title>Sequencing the genomes of 1000 actinobacteria strains.</title>
        <authorList>
            <person name="Klenk H.-P."/>
        </authorList>
    </citation>
    <scope>NUCLEOTIDE SEQUENCE [LARGE SCALE GENOMIC DNA]</scope>
    <source>
        <strain evidence="3 4">DSM 11294</strain>
    </source>
</reference>
<dbReference type="EMBL" id="RKHK01000001">
    <property type="protein sequence ID" value="ROR72551.1"/>
    <property type="molecule type" value="Genomic_DNA"/>
</dbReference>
<dbReference type="SUPFAM" id="SSF54637">
    <property type="entry name" value="Thioesterase/thiol ester dehydrase-isomerase"/>
    <property type="match status" value="2"/>
</dbReference>
<dbReference type="PRINTS" id="PR01483">
    <property type="entry name" value="FASYNTHASE"/>
</dbReference>
<proteinExistence type="inferred from homology"/>
<keyword evidence="4" id="KW-1185">Reference proteome</keyword>
<gene>
    <name evidence="3" type="ORF">EDD31_0906</name>
</gene>
<dbReference type="CDD" id="cd03441">
    <property type="entry name" value="R_hydratase_like"/>
    <property type="match status" value="1"/>
</dbReference>
<organism evidence="3 4">
    <name type="scientific">Bogoriella caseilytica</name>
    <dbReference type="NCBI Taxonomy" id="56055"/>
    <lineage>
        <taxon>Bacteria</taxon>
        <taxon>Bacillati</taxon>
        <taxon>Actinomycetota</taxon>
        <taxon>Actinomycetes</taxon>
        <taxon>Micrococcales</taxon>
        <taxon>Bogoriellaceae</taxon>
        <taxon>Bogoriella</taxon>
    </lineage>
</organism>
<accession>A0A3N2BBB7</accession>
<dbReference type="InterPro" id="IPR029069">
    <property type="entry name" value="HotDog_dom_sf"/>
</dbReference>
<evidence type="ECO:0000256" key="1">
    <source>
        <dbReference type="ARBA" id="ARBA00005254"/>
    </source>
</evidence>
<name>A0A3N2BBB7_9MICO</name>
<evidence type="ECO:0000313" key="4">
    <source>
        <dbReference type="Proteomes" id="UP000280668"/>
    </source>
</evidence>
<dbReference type="PANTHER" id="PTHR43841">
    <property type="entry name" value="3-HYDROXYACYL-THIOESTER DEHYDRATASE HTDX-RELATED"/>
    <property type="match status" value="1"/>
</dbReference>
<dbReference type="InterPro" id="IPR003965">
    <property type="entry name" value="Fatty_acid_synthase"/>
</dbReference>
<evidence type="ECO:0000313" key="3">
    <source>
        <dbReference type="EMBL" id="ROR72551.1"/>
    </source>
</evidence>
<evidence type="ECO:0000259" key="2">
    <source>
        <dbReference type="Pfam" id="PF01575"/>
    </source>
</evidence>
<dbReference type="Gene3D" id="3.10.129.10">
    <property type="entry name" value="Hotdog Thioesterase"/>
    <property type="match status" value="1"/>
</dbReference>
<dbReference type="GO" id="GO:0006633">
    <property type="term" value="P:fatty acid biosynthetic process"/>
    <property type="evidence" value="ECO:0007669"/>
    <property type="project" value="InterPro"/>
</dbReference>
<dbReference type="Pfam" id="PF01575">
    <property type="entry name" value="MaoC_dehydratas"/>
    <property type="match status" value="1"/>
</dbReference>
<dbReference type="GO" id="GO:0005835">
    <property type="term" value="C:fatty acid synthase complex"/>
    <property type="evidence" value="ECO:0007669"/>
    <property type="project" value="InterPro"/>
</dbReference>
<dbReference type="Proteomes" id="UP000280668">
    <property type="component" value="Unassembled WGS sequence"/>
</dbReference>
<dbReference type="PANTHER" id="PTHR43841:SF3">
    <property type="entry name" value="(3R)-HYDROXYACYL-ACP DEHYDRATASE SUBUNIT HADB"/>
    <property type="match status" value="1"/>
</dbReference>
<dbReference type="RefSeq" id="WP_123303100.1">
    <property type="nucleotide sequence ID" value="NZ_RKHK01000001.1"/>
</dbReference>
<protein>
    <submittedName>
        <fullName evidence="3">MaoC dehydratase-like protein</fullName>
    </submittedName>
</protein>
<comment type="caution">
    <text evidence="3">The sequence shown here is derived from an EMBL/GenBank/DDBJ whole genome shotgun (WGS) entry which is preliminary data.</text>
</comment>